<dbReference type="GO" id="GO:0020037">
    <property type="term" value="F:heme binding"/>
    <property type="evidence" value="ECO:0007669"/>
    <property type="project" value="InterPro"/>
</dbReference>
<gene>
    <name evidence="1" type="ORF">D5H75_03165</name>
</gene>
<dbReference type="SUPFAM" id="SSF140959">
    <property type="entry name" value="Indolic compounds 2,3-dioxygenase-like"/>
    <property type="match status" value="1"/>
</dbReference>
<dbReference type="GO" id="GO:0019441">
    <property type="term" value="P:L-tryptophan catabolic process to kynurenine"/>
    <property type="evidence" value="ECO:0007669"/>
    <property type="project" value="InterPro"/>
</dbReference>
<dbReference type="Pfam" id="PF08933">
    <property type="entry name" value="PrnB"/>
    <property type="match status" value="1"/>
</dbReference>
<dbReference type="Proteomes" id="UP000265768">
    <property type="component" value="Unassembled WGS sequence"/>
</dbReference>
<dbReference type="InterPro" id="IPR037217">
    <property type="entry name" value="Trp/Indoleamine_2_3_dOase-like"/>
</dbReference>
<dbReference type="InterPro" id="IPR015029">
    <property type="entry name" value="PrnB"/>
</dbReference>
<dbReference type="OrthoDB" id="4301605at2"/>
<name>A0A3A4BCG6_9ACTN</name>
<organism evidence="1 2">
    <name type="scientific">Bailinhaonella thermotolerans</name>
    <dbReference type="NCBI Taxonomy" id="1070861"/>
    <lineage>
        <taxon>Bacteria</taxon>
        <taxon>Bacillati</taxon>
        <taxon>Actinomycetota</taxon>
        <taxon>Actinomycetes</taxon>
        <taxon>Streptosporangiales</taxon>
        <taxon>Streptosporangiaceae</taxon>
        <taxon>Bailinhaonella</taxon>
    </lineage>
</organism>
<comment type="caution">
    <text evidence="1">The sequence shown here is derived from an EMBL/GenBank/DDBJ whole genome shotgun (WGS) entry which is preliminary data.</text>
</comment>
<evidence type="ECO:0000313" key="2">
    <source>
        <dbReference type="Proteomes" id="UP000265768"/>
    </source>
</evidence>
<keyword evidence="2" id="KW-1185">Reference proteome</keyword>
<dbReference type="EMBL" id="QZEY01000001">
    <property type="protein sequence ID" value="RJL35796.1"/>
    <property type="molecule type" value="Genomic_DNA"/>
</dbReference>
<accession>A0A3A4BCG6</accession>
<dbReference type="AlphaFoldDB" id="A0A3A4BCG6"/>
<protein>
    <submittedName>
        <fullName evidence="1">DUF1864 family protein</fullName>
    </submittedName>
</protein>
<dbReference type="Gene3D" id="1.20.58.600">
    <property type="match status" value="1"/>
</dbReference>
<dbReference type="GO" id="GO:0046872">
    <property type="term" value="F:metal ion binding"/>
    <property type="evidence" value="ECO:0007669"/>
    <property type="project" value="InterPro"/>
</dbReference>
<proteinExistence type="predicted"/>
<dbReference type="RefSeq" id="WP_119924769.1">
    <property type="nucleotide sequence ID" value="NZ_QZEY01000001.1"/>
</dbReference>
<reference evidence="1 2" key="1">
    <citation type="submission" date="2018-09" db="EMBL/GenBank/DDBJ databases">
        <title>YIM 75507 draft genome.</title>
        <authorList>
            <person name="Tang S."/>
            <person name="Feng Y."/>
        </authorList>
    </citation>
    <scope>NUCLEOTIDE SEQUENCE [LARGE SCALE GENOMIC DNA]</scope>
    <source>
        <strain evidence="1 2">YIM 75507</strain>
    </source>
</reference>
<evidence type="ECO:0000313" key="1">
    <source>
        <dbReference type="EMBL" id="RJL35796.1"/>
    </source>
</evidence>
<dbReference type="Gene3D" id="1.20.58.480">
    <property type="match status" value="1"/>
</dbReference>
<sequence length="396" mass="43437">MQTSTIISSDGRTVIPEGPAALYDQWIRREFVEYNTALEEAYFAAGRELVTGRRDLEEIKEALAREGAELIGRLAGDGSVPADPEERYELLGRVGFYLAALRRHEVEAPDPSAGVLSQVLGTSLGVAPRYVFAHQSLYNRAVRDAYPTFTSLPDEHVFVTYNGLGVLAYQRAAAALAPIPALGVSSPLATYLLEGARAALDDVLAFNRALSGELDPGRFFLNIRPYFKPYRVGGVEYRGVNAGDFSGINEIDLLLGLCDARDPFYQRVLAEKRPYVPPEDQGRLSRAVMIPSLLDAFLAEMDAGPLPPRLRRNAELFLAVCRSHGAAYTFHHHRLVKPFLETPAQNAEGEVTSSGPPLEAVIAMLDRLSDLRSARRRPGLTSASASLDRLRRALDS</sequence>